<protein>
    <recommendedName>
        <fullName evidence="4">Secreted protein</fullName>
    </recommendedName>
</protein>
<dbReference type="EMBL" id="JAOYFB010000003">
    <property type="protein sequence ID" value="KAK4011497.1"/>
    <property type="molecule type" value="Genomic_DNA"/>
</dbReference>
<evidence type="ECO:0000313" key="3">
    <source>
        <dbReference type="Proteomes" id="UP001234178"/>
    </source>
</evidence>
<organism evidence="2 3">
    <name type="scientific">Daphnia magna</name>
    <dbReference type="NCBI Taxonomy" id="35525"/>
    <lineage>
        <taxon>Eukaryota</taxon>
        <taxon>Metazoa</taxon>
        <taxon>Ecdysozoa</taxon>
        <taxon>Arthropoda</taxon>
        <taxon>Crustacea</taxon>
        <taxon>Branchiopoda</taxon>
        <taxon>Diplostraca</taxon>
        <taxon>Cladocera</taxon>
        <taxon>Anomopoda</taxon>
        <taxon>Daphniidae</taxon>
        <taxon>Daphnia</taxon>
    </lineage>
</organism>
<reference evidence="2 3" key="1">
    <citation type="journal article" date="2023" name="Nucleic Acids Res.">
        <title>The hologenome of Daphnia magna reveals possible DNA methylation and microbiome-mediated evolution of the host genome.</title>
        <authorList>
            <person name="Chaturvedi A."/>
            <person name="Li X."/>
            <person name="Dhandapani V."/>
            <person name="Marshall H."/>
            <person name="Kissane S."/>
            <person name="Cuenca-Cambronero M."/>
            <person name="Asole G."/>
            <person name="Calvet F."/>
            <person name="Ruiz-Romero M."/>
            <person name="Marangio P."/>
            <person name="Guigo R."/>
            <person name="Rago D."/>
            <person name="Mirbahai L."/>
            <person name="Eastwood N."/>
            <person name="Colbourne J.K."/>
            <person name="Zhou J."/>
            <person name="Mallon E."/>
            <person name="Orsini L."/>
        </authorList>
    </citation>
    <scope>NUCLEOTIDE SEQUENCE [LARGE SCALE GENOMIC DNA]</scope>
    <source>
        <strain evidence="2">LRV0_1</strain>
    </source>
</reference>
<feature type="signal peptide" evidence="1">
    <location>
        <begin position="1"/>
        <end position="23"/>
    </location>
</feature>
<feature type="chain" id="PRO_5045206753" description="Secreted protein" evidence="1">
    <location>
        <begin position="24"/>
        <end position="80"/>
    </location>
</feature>
<gene>
    <name evidence="2" type="ORF">OUZ56_020614</name>
</gene>
<keyword evidence="3" id="KW-1185">Reference proteome</keyword>
<name>A0ABQ9ZEX8_9CRUS</name>
<accession>A0ABQ9ZEX8</accession>
<keyword evidence="1" id="KW-0732">Signal</keyword>
<evidence type="ECO:0000256" key="1">
    <source>
        <dbReference type="SAM" id="SignalP"/>
    </source>
</evidence>
<evidence type="ECO:0008006" key="4">
    <source>
        <dbReference type="Google" id="ProtNLM"/>
    </source>
</evidence>
<comment type="caution">
    <text evidence="2">The sequence shown here is derived from an EMBL/GenBank/DDBJ whole genome shotgun (WGS) entry which is preliminary data.</text>
</comment>
<evidence type="ECO:0000313" key="2">
    <source>
        <dbReference type="EMBL" id="KAK4011497.1"/>
    </source>
</evidence>
<proteinExistence type="predicted"/>
<sequence>MCFLSRFIREWNSLFAGIGAVLAIEVSTKQPRNFTGFFVLNTNLSKISKNTTMLARWESITSPLTCLANALPLSYYSHTI</sequence>
<dbReference type="Proteomes" id="UP001234178">
    <property type="component" value="Unassembled WGS sequence"/>
</dbReference>